<accession>A0ACA9M2W9</accession>
<comment type="caution">
    <text evidence="1">The sequence shown here is derived from an EMBL/GenBank/DDBJ whole genome shotgun (WGS) entry which is preliminary data.</text>
</comment>
<evidence type="ECO:0000313" key="1">
    <source>
        <dbReference type="EMBL" id="CAG8556489.1"/>
    </source>
</evidence>
<evidence type="ECO:0000313" key="2">
    <source>
        <dbReference type="Proteomes" id="UP000789920"/>
    </source>
</evidence>
<name>A0ACA9M2W9_9GLOM</name>
<dbReference type="EMBL" id="CAJVQC010005634">
    <property type="protein sequence ID" value="CAG8556489.1"/>
    <property type="molecule type" value="Genomic_DNA"/>
</dbReference>
<organism evidence="1 2">
    <name type="scientific">Racocetra persica</name>
    <dbReference type="NCBI Taxonomy" id="160502"/>
    <lineage>
        <taxon>Eukaryota</taxon>
        <taxon>Fungi</taxon>
        <taxon>Fungi incertae sedis</taxon>
        <taxon>Mucoromycota</taxon>
        <taxon>Glomeromycotina</taxon>
        <taxon>Glomeromycetes</taxon>
        <taxon>Diversisporales</taxon>
        <taxon>Gigasporaceae</taxon>
        <taxon>Racocetra</taxon>
    </lineage>
</organism>
<sequence length="104" mass="12291">DGRFNHAHRRSTKHLDFIDKWDNDKLPDDERKSDIIYFADFLSPSLLKNTRRFTCAYKPLILEIAVPLKHQPSFSEENENFDLVPEQLKPGANNKWKDLALDFF</sequence>
<dbReference type="Proteomes" id="UP000789920">
    <property type="component" value="Unassembled WGS sequence"/>
</dbReference>
<keyword evidence="2" id="KW-1185">Reference proteome</keyword>
<proteinExistence type="predicted"/>
<protein>
    <submittedName>
        <fullName evidence="1">11575_t:CDS:1</fullName>
    </submittedName>
</protein>
<gene>
    <name evidence="1" type="ORF">RPERSI_LOCUS4179</name>
</gene>
<feature type="non-terminal residue" evidence="1">
    <location>
        <position position="1"/>
    </location>
</feature>
<reference evidence="1" key="1">
    <citation type="submission" date="2021-06" db="EMBL/GenBank/DDBJ databases">
        <authorList>
            <person name="Kallberg Y."/>
            <person name="Tangrot J."/>
            <person name="Rosling A."/>
        </authorList>
    </citation>
    <scope>NUCLEOTIDE SEQUENCE</scope>
    <source>
        <strain evidence="1">MA461A</strain>
    </source>
</reference>